<keyword evidence="5" id="KW-0665">Pyrimidine biosynthesis</keyword>
<dbReference type="NCBIfam" id="NF003652">
    <property type="entry name" value="PRK05286.2-5"/>
    <property type="match status" value="1"/>
</dbReference>
<dbReference type="GO" id="GO:0006207">
    <property type="term" value="P:'de novo' pyrimidine nucleobase biosynthetic process"/>
    <property type="evidence" value="ECO:0007669"/>
    <property type="project" value="UniProtKB-UniRule"/>
</dbReference>
<dbReference type="AlphaFoldDB" id="A0A3E0GZ89"/>
<keyword evidence="3" id="KW-0285">Flavoprotein</keyword>
<dbReference type="NCBIfam" id="TIGR01036">
    <property type="entry name" value="pyrD_sub2"/>
    <property type="match status" value="1"/>
</dbReference>
<evidence type="ECO:0000256" key="5">
    <source>
        <dbReference type="ARBA" id="ARBA00022975"/>
    </source>
</evidence>
<dbReference type="RefSeq" id="WP_170218076.1">
    <property type="nucleotide sequence ID" value="NZ_CP144375.1"/>
</dbReference>
<dbReference type="EC" id="1.3.5.2" evidence="8"/>
<keyword evidence="11" id="KW-1185">Reference proteome</keyword>
<dbReference type="GO" id="GO:0005737">
    <property type="term" value="C:cytoplasm"/>
    <property type="evidence" value="ECO:0007669"/>
    <property type="project" value="InterPro"/>
</dbReference>
<dbReference type="EMBL" id="QUNO01000020">
    <property type="protein sequence ID" value="REH33116.1"/>
    <property type="molecule type" value="Genomic_DNA"/>
</dbReference>
<dbReference type="InterPro" id="IPR013785">
    <property type="entry name" value="Aldolase_TIM"/>
</dbReference>
<dbReference type="Pfam" id="PF01180">
    <property type="entry name" value="DHO_dh"/>
    <property type="match status" value="1"/>
</dbReference>
<comment type="pathway">
    <text evidence="2">Pyrimidine metabolism; UMP biosynthesis via de novo pathway.</text>
</comment>
<protein>
    <recommendedName>
        <fullName evidence="8">Dihydroorotate dehydrogenase (quinone)</fullName>
        <ecNumber evidence="8">1.3.5.2</ecNumber>
    </recommendedName>
</protein>
<evidence type="ECO:0000256" key="8">
    <source>
        <dbReference type="NCBIfam" id="TIGR01036"/>
    </source>
</evidence>
<organism evidence="10 11">
    <name type="scientific">Kutzneria buriramensis</name>
    <dbReference type="NCBI Taxonomy" id="1045776"/>
    <lineage>
        <taxon>Bacteria</taxon>
        <taxon>Bacillati</taxon>
        <taxon>Actinomycetota</taxon>
        <taxon>Actinomycetes</taxon>
        <taxon>Pseudonocardiales</taxon>
        <taxon>Pseudonocardiaceae</taxon>
        <taxon>Kutzneria</taxon>
    </lineage>
</organism>
<sequence length="359" mass="38576">MYRRLLAPALFRAEPEWIHDRAIRLAERVGRVPAIASYCAPTDASLVTDVAGLRMATPIGLGAGFDKNARAVPALASLGFGHVEVGSIAARPSDGNPRPRLFRLPEDEAIVVYYGVPNEGADRVAQRLANRRRTATLGINIVNTNHGIDAPPSTEDEVIADYLTSTRILQPHADYLCLNLSCPNTHDGQGFFHQPHRLAMLIDGLREVGIEKPLLLKVAPFPDLRAMETFLQAVAPAEFVSGFSVNLPAGKPPGLRASAAELPGAVSGRPAAAAANRTIRELYRSIDPERHVIVGSGGVFTAEDAYAKIRLGASLVQLLTALVYRGPTVARAINRELPKLLRRDGFTRVADAVGTDARG</sequence>
<dbReference type="PANTHER" id="PTHR48109">
    <property type="entry name" value="DIHYDROOROTATE DEHYDROGENASE (QUINONE), MITOCHONDRIAL-RELATED"/>
    <property type="match status" value="1"/>
</dbReference>
<comment type="caution">
    <text evidence="10">The sequence shown here is derived from an EMBL/GenBank/DDBJ whole genome shotgun (WGS) entry which is preliminary data.</text>
</comment>
<evidence type="ECO:0000259" key="9">
    <source>
        <dbReference type="Pfam" id="PF01180"/>
    </source>
</evidence>
<dbReference type="GO" id="GO:0106430">
    <property type="term" value="F:dihydroorotate dehydrogenase (quinone) activity"/>
    <property type="evidence" value="ECO:0007669"/>
    <property type="project" value="UniProtKB-EC"/>
</dbReference>
<dbReference type="InterPro" id="IPR050074">
    <property type="entry name" value="DHO_dehydrogenase"/>
</dbReference>
<evidence type="ECO:0000256" key="3">
    <source>
        <dbReference type="ARBA" id="ARBA00022630"/>
    </source>
</evidence>
<keyword evidence="6" id="KW-0560">Oxidoreductase</keyword>
<proteinExistence type="predicted"/>
<reference evidence="10 11" key="1">
    <citation type="submission" date="2018-08" db="EMBL/GenBank/DDBJ databases">
        <title>Genomic Encyclopedia of Archaeal and Bacterial Type Strains, Phase II (KMG-II): from individual species to whole genera.</title>
        <authorList>
            <person name="Goeker M."/>
        </authorList>
    </citation>
    <scope>NUCLEOTIDE SEQUENCE [LARGE SCALE GENOMIC DNA]</scope>
    <source>
        <strain evidence="10 11">DSM 45791</strain>
    </source>
</reference>
<evidence type="ECO:0000256" key="4">
    <source>
        <dbReference type="ARBA" id="ARBA00022643"/>
    </source>
</evidence>
<dbReference type="CDD" id="cd04738">
    <property type="entry name" value="DHOD_2_like"/>
    <property type="match status" value="1"/>
</dbReference>
<evidence type="ECO:0000256" key="2">
    <source>
        <dbReference type="ARBA" id="ARBA00004725"/>
    </source>
</evidence>
<accession>A0A3E0GZ89</accession>
<comment type="cofactor">
    <cofactor evidence="1">
        <name>FMN</name>
        <dbReference type="ChEBI" id="CHEBI:58210"/>
    </cofactor>
</comment>
<name>A0A3E0GZ89_9PSEU</name>
<dbReference type="GO" id="GO:0005886">
    <property type="term" value="C:plasma membrane"/>
    <property type="evidence" value="ECO:0007669"/>
    <property type="project" value="TreeGrafter"/>
</dbReference>
<evidence type="ECO:0000256" key="6">
    <source>
        <dbReference type="ARBA" id="ARBA00023002"/>
    </source>
</evidence>
<dbReference type="PANTHER" id="PTHR48109:SF4">
    <property type="entry name" value="DIHYDROOROTATE DEHYDROGENASE (QUINONE), MITOCHONDRIAL"/>
    <property type="match status" value="1"/>
</dbReference>
<evidence type="ECO:0000313" key="11">
    <source>
        <dbReference type="Proteomes" id="UP000256269"/>
    </source>
</evidence>
<dbReference type="Proteomes" id="UP000256269">
    <property type="component" value="Unassembled WGS sequence"/>
</dbReference>
<feature type="domain" description="Dihydroorotate dehydrogenase catalytic" evidence="9">
    <location>
        <begin position="46"/>
        <end position="341"/>
    </location>
</feature>
<dbReference type="SUPFAM" id="SSF51395">
    <property type="entry name" value="FMN-linked oxidoreductases"/>
    <property type="match status" value="1"/>
</dbReference>
<dbReference type="InterPro" id="IPR005720">
    <property type="entry name" value="Dihydroorotate_DH_cat"/>
</dbReference>
<gene>
    <name evidence="10" type="ORF">BCF44_120188</name>
</gene>
<evidence type="ECO:0000313" key="10">
    <source>
        <dbReference type="EMBL" id="REH33116.1"/>
    </source>
</evidence>
<keyword evidence="7" id="KW-0472">Membrane</keyword>
<dbReference type="InterPro" id="IPR005719">
    <property type="entry name" value="Dihydroorotate_DH_2"/>
</dbReference>
<evidence type="ECO:0000256" key="7">
    <source>
        <dbReference type="ARBA" id="ARBA00023136"/>
    </source>
</evidence>
<dbReference type="GO" id="GO:0009220">
    <property type="term" value="P:pyrimidine ribonucleotide biosynthetic process"/>
    <property type="evidence" value="ECO:0007669"/>
    <property type="project" value="UniProtKB-UniRule"/>
</dbReference>
<evidence type="ECO:0000256" key="1">
    <source>
        <dbReference type="ARBA" id="ARBA00001917"/>
    </source>
</evidence>
<dbReference type="Gene3D" id="3.20.20.70">
    <property type="entry name" value="Aldolase class I"/>
    <property type="match status" value="1"/>
</dbReference>
<keyword evidence="4" id="KW-0288">FMN</keyword>